<keyword evidence="2" id="KW-1185">Reference proteome</keyword>
<evidence type="ECO:0000313" key="2">
    <source>
        <dbReference type="Proteomes" id="UP000095282"/>
    </source>
</evidence>
<evidence type="ECO:0000313" key="3">
    <source>
        <dbReference type="WBParaSite" id="Csp11.Scaffold612.g5910.t1"/>
    </source>
</evidence>
<proteinExistence type="predicted"/>
<dbReference type="InterPro" id="IPR001810">
    <property type="entry name" value="F-box_dom"/>
</dbReference>
<dbReference type="PANTHER" id="PTHR21503">
    <property type="entry name" value="F-BOX-CONTAINING HYPOTHETICAL PROTEIN C.ELEGANS"/>
    <property type="match status" value="1"/>
</dbReference>
<dbReference type="WBParaSite" id="Csp11.Scaffold612.g5910.t1">
    <property type="protein sequence ID" value="Csp11.Scaffold612.g5910.t1"/>
    <property type="gene ID" value="Csp11.Scaffold612.g5910"/>
</dbReference>
<sequence length="160" mass="19128">MAAFPLFQLPLVAMEHVLCMMNPFDLIDLSKTSSKTRTLVKRFFRIKPKFEVCIGYTNEPHIWMVGKHESWGSHWTSNQLRIGYEQERYLSRPLHKIIKYSVNPHEEWMKEYEYVKGLLECRVELVFYLWPFVCNGSLHEEIMNWIKSQPKVHASNFLSF</sequence>
<name>A0A1I7TH91_9PELO</name>
<organism evidence="2 3">
    <name type="scientific">Caenorhabditis tropicalis</name>
    <dbReference type="NCBI Taxonomy" id="1561998"/>
    <lineage>
        <taxon>Eukaryota</taxon>
        <taxon>Metazoa</taxon>
        <taxon>Ecdysozoa</taxon>
        <taxon>Nematoda</taxon>
        <taxon>Chromadorea</taxon>
        <taxon>Rhabditida</taxon>
        <taxon>Rhabditina</taxon>
        <taxon>Rhabditomorpha</taxon>
        <taxon>Rhabditoidea</taxon>
        <taxon>Rhabditidae</taxon>
        <taxon>Peloderinae</taxon>
        <taxon>Caenorhabditis</taxon>
    </lineage>
</organism>
<accession>A0A1I7TH91</accession>
<reference evidence="3" key="1">
    <citation type="submission" date="2016-11" db="UniProtKB">
        <authorList>
            <consortium name="WormBaseParasite"/>
        </authorList>
    </citation>
    <scope>IDENTIFICATION</scope>
</reference>
<protein>
    <submittedName>
        <fullName evidence="3">F-box domain-containing protein</fullName>
    </submittedName>
</protein>
<evidence type="ECO:0000259" key="1">
    <source>
        <dbReference type="PROSITE" id="PS50181"/>
    </source>
</evidence>
<feature type="domain" description="F-box" evidence="1">
    <location>
        <begin position="3"/>
        <end position="47"/>
    </location>
</feature>
<dbReference type="Proteomes" id="UP000095282">
    <property type="component" value="Unplaced"/>
</dbReference>
<dbReference type="PROSITE" id="PS50181">
    <property type="entry name" value="FBOX"/>
    <property type="match status" value="1"/>
</dbReference>
<dbReference type="AlphaFoldDB" id="A0A1I7TH91"/>
<dbReference type="Pfam" id="PF00646">
    <property type="entry name" value="F-box"/>
    <property type="match status" value="1"/>
</dbReference>